<evidence type="ECO:0000256" key="6">
    <source>
        <dbReference type="ARBA" id="ARBA00022997"/>
    </source>
</evidence>
<organism evidence="11 12">
    <name type="scientific">Pigmentiphaga aceris</name>
    <dbReference type="NCBI Taxonomy" id="1940612"/>
    <lineage>
        <taxon>Bacteria</taxon>
        <taxon>Pseudomonadati</taxon>
        <taxon>Pseudomonadota</taxon>
        <taxon>Betaproteobacteria</taxon>
        <taxon>Burkholderiales</taxon>
        <taxon>Alcaligenaceae</taxon>
        <taxon>Pigmentiphaga</taxon>
    </lineage>
</organism>
<dbReference type="EMBL" id="CP043046">
    <property type="protein sequence ID" value="QEI06757.1"/>
    <property type="molecule type" value="Genomic_DNA"/>
</dbReference>
<dbReference type="EC" id="3.4.13.22" evidence="9 10"/>
<feature type="active site" description="Proton donor/acceptor" evidence="9">
    <location>
        <position position="167"/>
    </location>
</feature>
<dbReference type="GO" id="GO:0008237">
    <property type="term" value="F:metallopeptidase activity"/>
    <property type="evidence" value="ECO:0007669"/>
    <property type="project" value="UniProtKB-KW"/>
</dbReference>
<evidence type="ECO:0000256" key="5">
    <source>
        <dbReference type="ARBA" id="ARBA00022833"/>
    </source>
</evidence>
<evidence type="ECO:0000256" key="8">
    <source>
        <dbReference type="ARBA" id="ARBA00023316"/>
    </source>
</evidence>
<evidence type="ECO:0000256" key="10">
    <source>
        <dbReference type="PIRNR" id="PIRNR026671"/>
    </source>
</evidence>
<dbReference type="GO" id="GO:0008270">
    <property type="term" value="F:zinc ion binding"/>
    <property type="evidence" value="ECO:0007669"/>
    <property type="project" value="UniProtKB-UniRule"/>
</dbReference>
<evidence type="ECO:0000256" key="2">
    <source>
        <dbReference type="ARBA" id="ARBA00022670"/>
    </source>
</evidence>
<dbReference type="PANTHER" id="PTHR43126:SF1">
    <property type="entry name" value="D-ALANYL-D-ALANINE DIPEPTIDASE"/>
    <property type="match status" value="1"/>
</dbReference>
<keyword evidence="8 10" id="KW-0961">Cell wall biogenesis/degradation</keyword>
<comment type="catalytic activity">
    <reaction evidence="1 9 10">
        <text>D-alanyl-D-alanine + H2O = 2 D-alanine</text>
        <dbReference type="Rhea" id="RHEA:20661"/>
        <dbReference type="ChEBI" id="CHEBI:15377"/>
        <dbReference type="ChEBI" id="CHEBI:57416"/>
        <dbReference type="ChEBI" id="CHEBI:57822"/>
        <dbReference type="EC" id="3.4.13.22"/>
    </reaction>
</comment>
<keyword evidence="2 9" id="KW-0645">Protease</keyword>
<dbReference type="KEGG" id="pacr:FXN63_13630"/>
<comment type="similarity">
    <text evidence="9 10">Belongs to the peptidase M15D family.</text>
</comment>
<comment type="cofactor">
    <cofactor evidence="9">
        <name>Zn(2+)</name>
        <dbReference type="ChEBI" id="CHEBI:29105"/>
    </cofactor>
    <text evidence="9">Binds 1 zinc ion per subunit.</text>
</comment>
<evidence type="ECO:0000256" key="3">
    <source>
        <dbReference type="ARBA" id="ARBA00022723"/>
    </source>
</evidence>
<evidence type="ECO:0000256" key="4">
    <source>
        <dbReference type="ARBA" id="ARBA00022801"/>
    </source>
</evidence>
<feature type="binding site" evidence="9">
    <location>
        <position position="110"/>
    </location>
    <ligand>
        <name>Zn(2+)</name>
        <dbReference type="ChEBI" id="CHEBI:29105"/>
        <note>catalytic</note>
    </ligand>
</feature>
<dbReference type="NCBIfam" id="NF007557">
    <property type="entry name" value="PRK10178.1"/>
    <property type="match status" value="1"/>
</dbReference>
<dbReference type="RefSeq" id="WP_148815684.1">
    <property type="nucleotide sequence ID" value="NZ_CP043046.1"/>
</dbReference>
<keyword evidence="7 9" id="KW-0482">Metalloprotease</keyword>
<name>A0A5C0B2D6_9BURK</name>
<keyword evidence="12" id="KW-1185">Reference proteome</keyword>
<dbReference type="Pfam" id="PF01427">
    <property type="entry name" value="Peptidase_M15"/>
    <property type="match status" value="1"/>
</dbReference>
<dbReference type="GO" id="GO:0006508">
    <property type="term" value="P:proteolysis"/>
    <property type="evidence" value="ECO:0007669"/>
    <property type="project" value="UniProtKB-KW"/>
</dbReference>
<evidence type="ECO:0000313" key="12">
    <source>
        <dbReference type="Proteomes" id="UP000325161"/>
    </source>
</evidence>
<dbReference type="HAMAP" id="MF_01924">
    <property type="entry name" value="A_A_dipeptidase"/>
    <property type="match status" value="1"/>
</dbReference>
<keyword evidence="3 9" id="KW-0479">Metal-binding</keyword>
<evidence type="ECO:0000313" key="11">
    <source>
        <dbReference type="EMBL" id="QEI06757.1"/>
    </source>
</evidence>
<keyword evidence="5 9" id="KW-0862">Zinc</keyword>
<dbReference type="GO" id="GO:0160237">
    <property type="term" value="F:D-Ala-D-Ala dipeptidase activity"/>
    <property type="evidence" value="ECO:0007669"/>
    <property type="project" value="UniProtKB-EC"/>
</dbReference>
<dbReference type="OrthoDB" id="9801430at2"/>
<feature type="site" description="Transition state stabilizer" evidence="9">
    <location>
        <position position="76"/>
    </location>
</feature>
<evidence type="ECO:0000256" key="1">
    <source>
        <dbReference type="ARBA" id="ARBA00001362"/>
    </source>
</evidence>
<accession>A0A5C0B2D6</accession>
<comment type="function">
    <text evidence="9 10">Catalyzes hydrolysis of the D-alanyl-D-alanine dipeptide.</text>
</comment>
<dbReference type="AlphaFoldDB" id="A0A5C0B2D6"/>
<reference evidence="11 12" key="1">
    <citation type="submission" date="2019-08" db="EMBL/GenBank/DDBJ databases">
        <title>Amphibian skin-associated Pigmentiphaga: genome sequence and occurrence across geography and hosts.</title>
        <authorList>
            <person name="Bletz M.C."/>
            <person name="Bunk B."/>
            <person name="Sproeer C."/>
            <person name="Biwer P."/>
            <person name="Reiter S."/>
            <person name="Rabemananjara F.C.E."/>
            <person name="Schulz S."/>
            <person name="Overmann J."/>
            <person name="Vences M."/>
        </authorList>
    </citation>
    <scope>NUCLEOTIDE SEQUENCE [LARGE SCALE GENOMIC DNA]</scope>
    <source>
        <strain evidence="11 12">Mada1488</strain>
    </source>
</reference>
<feature type="binding site" evidence="9">
    <location>
        <position position="170"/>
    </location>
    <ligand>
        <name>Zn(2+)</name>
        <dbReference type="ChEBI" id="CHEBI:29105"/>
        <note>catalytic</note>
    </ligand>
</feature>
<gene>
    <name evidence="9 11" type="primary">ddpX</name>
    <name evidence="11" type="ORF">FXN63_13630</name>
</gene>
<evidence type="ECO:0000256" key="7">
    <source>
        <dbReference type="ARBA" id="ARBA00023049"/>
    </source>
</evidence>
<dbReference type="Proteomes" id="UP000325161">
    <property type="component" value="Chromosome"/>
</dbReference>
<feature type="binding site" evidence="9">
    <location>
        <position position="103"/>
    </location>
    <ligand>
        <name>Zn(2+)</name>
        <dbReference type="ChEBI" id="CHEBI:29105"/>
        <note>catalytic</note>
    </ligand>
</feature>
<evidence type="ECO:0000256" key="9">
    <source>
        <dbReference type="HAMAP-Rule" id="MF_01924"/>
    </source>
</evidence>
<dbReference type="Gene3D" id="3.30.1380.10">
    <property type="match status" value="1"/>
</dbReference>
<proteinExistence type="inferred from homology"/>
<dbReference type="PANTHER" id="PTHR43126">
    <property type="entry name" value="D-ALANYL-D-ALANINE DIPEPTIDASE"/>
    <property type="match status" value="1"/>
</dbReference>
<dbReference type="GO" id="GO:0071555">
    <property type="term" value="P:cell wall organization"/>
    <property type="evidence" value="ECO:0007669"/>
    <property type="project" value="UniProtKB-KW"/>
</dbReference>
<dbReference type="SUPFAM" id="SSF55166">
    <property type="entry name" value="Hedgehog/DD-peptidase"/>
    <property type="match status" value="1"/>
</dbReference>
<dbReference type="InterPro" id="IPR009045">
    <property type="entry name" value="Zn_M74/Hedgehog-like"/>
</dbReference>
<dbReference type="InterPro" id="IPR000755">
    <property type="entry name" value="A_A_dipeptidase"/>
</dbReference>
<keyword evidence="4 9" id="KW-0378">Hydrolase</keyword>
<dbReference type="CDD" id="cd14840">
    <property type="entry name" value="D-Ala-D-Ala_dipeptidase_Aad"/>
    <property type="match status" value="1"/>
</dbReference>
<protein>
    <recommendedName>
        <fullName evidence="9 10">D-alanyl-D-alanine dipeptidase</fullName>
        <shortName evidence="9 10">D-Ala-D-Ala dipeptidase</shortName>
        <ecNumber evidence="9 10">3.4.13.22</ecNumber>
    </recommendedName>
</protein>
<keyword evidence="6 9" id="KW-0224">Dipeptidase</keyword>
<sequence length="194" mass="21165">MSSLPLSSAPRLRLLTPDTHNIEIDLVYATDLNLTGKVIYQQAHCLLLEPACAGLEKAIALAAGMGLRIKVFDGYRPPEAQQALWDFLPDPTFIADPRKGSNHARGVAIDLTLVDADNNELDMGTGFDEAVAESGHHHPNVPPEAQRNRMLLLGTMLAAGFTANPNEWWHYQLPNPTQYALLSDGADGVPRMMS</sequence>
<dbReference type="PIRSF" id="PIRSF026671">
    <property type="entry name" value="AA_dipeptidase"/>
    <property type="match status" value="1"/>
</dbReference>